<evidence type="ECO:0000256" key="5">
    <source>
        <dbReference type="ARBA" id="ARBA00022801"/>
    </source>
</evidence>
<keyword evidence="3 11" id="KW-0028">Amino-acid biosynthesis</keyword>
<comment type="caution">
    <text evidence="11">Lacks conserved residue(s) required for the propagation of feature annotation.</text>
</comment>
<keyword evidence="8 11" id="KW-0368">Histidine biosynthesis</keyword>
<dbReference type="CDD" id="cd01080">
    <property type="entry name" value="NAD_bind_m-THF_DH_Cyclohyd"/>
    <property type="match status" value="1"/>
</dbReference>
<dbReference type="InterPro" id="IPR000672">
    <property type="entry name" value="THF_DH/CycHdrlase"/>
</dbReference>
<evidence type="ECO:0000256" key="8">
    <source>
        <dbReference type="ARBA" id="ARBA00023102"/>
    </source>
</evidence>
<evidence type="ECO:0000256" key="7">
    <source>
        <dbReference type="ARBA" id="ARBA00023002"/>
    </source>
</evidence>
<keyword evidence="6 11" id="KW-0521">NADP</keyword>
<evidence type="ECO:0000313" key="14">
    <source>
        <dbReference type="EMBL" id="GLQ10102.1"/>
    </source>
</evidence>
<dbReference type="InterPro" id="IPR036291">
    <property type="entry name" value="NAD(P)-bd_dom_sf"/>
</dbReference>
<reference evidence="14" key="2">
    <citation type="submission" date="2023-01" db="EMBL/GenBank/DDBJ databases">
        <title>Draft genome sequence of Devosia yakushimensis strain NBRC 103855.</title>
        <authorList>
            <person name="Sun Q."/>
            <person name="Mori K."/>
        </authorList>
    </citation>
    <scope>NUCLEOTIDE SEQUENCE</scope>
    <source>
        <strain evidence="14">NBRC 103855</strain>
    </source>
</reference>
<dbReference type="EC" id="3.5.4.9" evidence="11"/>
<dbReference type="PRINTS" id="PR00085">
    <property type="entry name" value="THFDHDRGNASE"/>
</dbReference>
<keyword evidence="9 11" id="KW-0486">Methionine biosynthesis</keyword>
<evidence type="ECO:0000256" key="11">
    <source>
        <dbReference type="HAMAP-Rule" id="MF_01576"/>
    </source>
</evidence>
<proteinExistence type="inferred from homology"/>
<keyword evidence="5 11" id="KW-0378">Hydrolase</keyword>
<dbReference type="RefSeq" id="WP_284390438.1">
    <property type="nucleotide sequence ID" value="NZ_BSNG01000001.1"/>
</dbReference>
<keyword evidence="7 11" id="KW-0560">Oxidoreductase</keyword>
<dbReference type="HAMAP" id="MF_01576">
    <property type="entry name" value="THF_DHG_CYH"/>
    <property type="match status" value="1"/>
</dbReference>
<evidence type="ECO:0000256" key="2">
    <source>
        <dbReference type="ARBA" id="ARBA00022563"/>
    </source>
</evidence>
<comment type="pathway">
    <text evidence="1 11">One-carbon metabolism; tetrahydrofolate interconversion.</text>
</comment>
<dbReference type="PANTHER" id="PTHR48099">
    <property type="entry name" value="C-1-TETRAHYDROFOLATE SYNTHASE, CYTOPLASMIC-RELATED"/>
    <property type="match status" value="1"/>
</dbReference>
<dbReference type="PANTHER" id="PTHR48099:SF5">
    <property type="entry name" value="C-1-TETRAHYDROFOLATE SYNTHASE, CYTOPLASMIC"/>
    <property type="match status" value="1"/>
</dbReference>
<dbReference type="Pfam" id="PF02882">
    <property type="entry name" value="THF_DHG_CYH_C"/>
    <property type="match status" value="1"/>
</dbReference>
<dbReference type="InterPro" id="IPR046346">
    <property type="entry name" value="Aminoacid_DH-like_N_sf"/>
</dbReference>
<evidence type="ECO:0000256" key="1">
    <source>
        <dbReference type="ARBA" id="ARBA00004777"/>
    </source>
</evidence>
<organism evidence="14 15">
    <name type="scientific">Devosia yakushimensis</name>
    <dbReference type="NCBI Taxonomy" id="470028"/>
    <lineage>
        <taxon>Bacteria</taxon>
        <taxon>Pseudomonadati</taxon>
        <taxon>Pseudomonadota</taxon>
        <taxon>Alphaproteobacteria</taxon>
        <taxon>Hyphomicrobiales</taxon>
        <taxon>Devosiaceae</taxon>
        <taxon>Devosia</taxon>
    </lineage>
</organism>
<comment type="catalytic activity">
    <reaction evidence="11">
        <text>(6R)-5,10-methenyltetrahydrofolate + H2O = (6R)-10-formyltetrahydrofolate + H(+)</text>
        <dbReference type="Rhea" id="RHEA:23700"/>
        <dbReference type="ChEBI" id="CHEBI:15377"/>
        <dbReference type="ChEBI" id="CHEBI:15378"/>
        <dbReference type="ChEBI" id="CHEBI:57455"/>
        <dbReference type="ChEBI" id="CHEBI:195366"/>
        <dbReference type="EC" id="3.5.4.9"/>
    </reaction>
</comment>
<feature type="binding site" evidence="11">
    <location>
        <begin position="166"/>
        <end position="168"/>
    </location>
    <ligand>
        <name>NADP(+)</name>
        <dbReference type="ChEBI" id="CHEBI:58349"/>
    </ligand>
</feature>
<dbReference type="EMBL" id="BSNG01000001">
    <property type="protein sequence ID" value="GLQ10102.1"/>
    <property type="molecule type" value="Genomic_DNA"/>
</dbReference>
<keyword evidence="2 11" id="KW-0554">One-carbon metabolism</keyword>
<dbReference type="InterPro" id="IPR020630">
    <property type="entry name" value="THF_DH/CycHdrlase_cat_dom"/>
</dbReference>
<keyword evidence="4 11" id="KW-0658">Purine biosynthesis</keyword>
<protein>
    <recommendedName>
        <fullName evidence="11">Bifunctional protein FolD</fullName>
    </recommendedName>
    <domain>
        <recommendedName>
            <fullName evidence="11">Methylenetetrahydrofolate dehydrogenase</fullName>
            <ecNumber evidence="11">1.5.1.5</ecNumber>
        </recommendedName>
    </domain>
    <domain>
        <recommendedName>
            <fullName evidence="11">Methenyltetrahydrofolate cyclohydrolase</fullName>
            <ecNumber evidence="11">3.5.4.9</ecNumber>
        </recommendedName>
    </domain>
</protein>
<reference evidence="14" key="1">
    <citation type="journal article" date="2014" name="Int. J. Syst. Evol. Microbiol.">
        <title>Complete genome of a new Firmicutes species belonging to the dominant human colonic microbiota ('Ruminococcus bicirculans') reveals two chromosomes and a selective capacity to utilize plant glucans.</title>
        <authorList>
            <consortium name="NISC Comparative Sequencing Program"/>
            <person name="Wegmann U."/>
            <person name="Louis P."/>
            <person name="Goesmann A."/>
            <person name="Henrissat B."/>
            <person name="Duncan S.H."/>
            <person name="Flint H.J."/>
        </authorList>
    </citation>
    <scope>NUCLEOTIDE SEQUENCE</scope>
    <source>
        <strain evidence="14">NBRC 103855</strain>
    </source>
</reference>
<dbReference type="SUPFAM" id="SSF51735">
    <property type="entry name" value="NAD(P)-binding Rossmann-fold domains"/>
    <property type="match status" value="1"/>
</dbReference>
<accession>A0ABQ5UDD5</accession>
<feature type="domain" description="Tetrahydrofolate dehydrogenase/cyclohydrolase NAD(P)-binding" evidence="13">
    <location>
        <begin position="140"/>
        <end position="280"/>
    </location>
</feature>
<dbReference type="Proteomes" id="UP001161406">
    <property type="component" value="Unassembled WGS sequence"/>
</dbReference>
<comment type="caution">
    <text evidence="14">The sequence shown here is derived from an EMBL/GenBank/DDBJ whole genome shotgun (WGS) entry which is preliminary data.</text>
</comment>
<feature type="binding site" evidence="11">
    <location>
        <position position="234"/>
    </location>
    <ligand>
        <name>NADP(+)</name>
        <dbReference type="ChEBI" id="CHEBI:58349"/>
    </ligand>
</feature>
<evidence type="ECO:0000256" key="6">
    <source>
        <dbReference type="ARBA" id="ARBA00022857"/>
    </source>
</evidence>
<evidence type="ECO:0000256" key="4">
    <source>
        <dbReference type="ARBA" id="ARBA00022755"/>
    </source>
</evidence>
<name>A0ABQ5UDD5_9HYPH</name>
<comment type="similarity">
    <text evidence="11">Belongs to the tetrahydrofolate dehydrogenase/cyclohydrolase family.</text>
</comment>
<comment type="subunit">
    <text evidence="11">Homodimer.</text>
</comment>
<comment type="function">
    <text evidence="11">Catalyzes the oxidation of 5,10-methylenetetrahydrofolate to 5,10-methenyltetrahydrofolate and then the hydrolysis of 5,10-methenyltetrahydrofolate to 10-formyltetrahydrofolate.</text>
</comment>
<dbReference type="SUPFAM" id="SSF53223">
    <property type="entry name" value="Aminoacid dehydrogenase-like, N-terminal domain"/>
    <property type="match status" value="1"/>
</dbReference>
<evidence type="ECO:0000256" key="3">
    <source>
        <dbReference type="ARBA" id="ARBA00022605"/>
    </source>
</evidence>
<evidence type="ECO:0000256" key="10">
    <source>
        <dbReference type="ARBA" id="ARBA00023268"/>
    </source>
</evidence>
<keyword evidence="10 11" id="KW-0511">Multifunctional enzyme</keyword>
<gene>
    <name evidence="14" type="primary">folD_2</name>
    <name evidence="11" type="synonym">folD</name>
    <name evidence="14" type="ORF">GCM10007913_20340</name>
</gene>
<dbReference type="Pfam" id="PF00763">
    <property type="entry name" value="THF_DHG_CYH"/>
    <property type="match status" value="1"/>
</dbReference>
<evidence type="ECO:0000259" key="13">
    <source>
        <dbReference type="Pfam" id="PF02882"/>
    </source>
</evidence>
<evidence type="ECO:0000259" key="12">
    <source>
        <dbReference type="Pfam" id="PF00763"/>
    </source>
</evidence>
<dbReference type="Gene3D" id="3.40.50.10860">
    <property type="entry name" value="Leucine Dehydrogenase, chain A, domain 1"/>
    <property type="match status" value="1"/>
</dbReference>
<dbReference type="InterPro" id="IPR020631">
    <property type="entry name" value="THF_DH/CycHdrlase_NAD-bd_dom"/>
</dbReference>
<keyword evidence="15" id="KW-1185">Reference proteome</keyword>
<evidence type="ECO:0000256" key="9">
    <source>
        <dbReference type="ARBA" id="ARBA00023167"/>
    </source>
</evidence>
<dbReference type="EC" id="1.5.1.5" evidence="11"/>
<feature type="domain" description="Tetrahydrofolate dehydrogenase/cyclohydrolase catalytic" evidence="12">
    <location>
        <begin position="7"/>
        <end position="121"/>
    </location>
</feature>
<evidence type="ECO:0000313" key="15">
    <source>
        <dbReference type="Proteomes" id="UP001161406"/>
    </source>
</evidence>
<dbReference type="Gene3D" id="3.40.50.720">
    <property type="entry name" value="NAD(P)-binding Rossmann-like Domain"/>
    <property type="match status" value="1"/>
</dbReference>
<comment type="catalytic activity">
    <reaction evidence="11">
        <text>(6R)-5,10-methylene-5,6,7,8-tetrahydrofolate + NADP(+) = (6R)-5,10-methenyltetrahydrofolate + NADPH</text>
        <dbReference type="Rhea" id="RHEA:22812"/>
        <dbReference type="ChEBI" id="CHEBI:15636"/>
        <dbReference type="ChEBI" id="CHEBI:57455"/>
        <dbReference type="ChEBI" id="CHEBI:57783"/>
        <dbReference type="ChEBI" id="CHEBI:58349"/>
        <dbReference type="EC" id="1.5.1.5"/>
    </reaction>
</comment>
<sequence>MAQAILLDGDALAARLRSEMKTDAAQLIARGIQPKMATVLVGDDPASASYIARKHADCAEIGIVVEDIRLPATIGPADLLAQIAALNADPSVHGFMVQLPLPSGLDEATMLEAIHPDKDIDGLHPLNLGRLLAGRPGLLPCTPAAILTLLQAHDINLAGADVTIIGRGPLVGRPLATLLSQRGIDANITLLHSRSGDLSAATRHADVIIAAAGVPNLITPEMVRPGAAVVGVGISYVDGAMVSDIAPGVADVAGWVTPTDGSVGALTRAMLLGNVLRIVSSANG</sequence>